<evidence type="ECO:0000256" key="1">
    <source>
        <dbReference type="SAM" id="Coils"/>
    </source>
</evidence>
<comment type="caution">
    <text evidence="2">The sequence shown here is derived from an EMBL/GenBank/DDBJ whole genome shotgun (WGS) entry which is preliminary data.</text>
</comment>
<dbReference type="AlphaFoldDB" id="A0A0V8QHU2"/>
<feature type="coiled-coil region" evidence="1">
    <location>
        <begin position="49"/>
        <end position="76"/>
    </location>
</feature>
<proteinExistence type="predicted"/>
<name>A0A0V8QHU2_9FIRM</name>
<keyword evidence="1" id="KW-0175">Coiled coil</keyword>
<evidence type="ECO:0000313" key="3">
    <source>
        <dbReference type="Proteomes" id="UP000054874"/>
    </source>
</evidence>
<accession>A0A0V8QHU2</accession>
<gene>
    <name evidence="2" type="ORF">ASU35_17425</name>
</gene>
<dbReference type="EMBL" id="LNAM01000043">
    <property type="protein sequence ID" value="KSV60133.1"/>
    <property type="molecule type" value="Genomic_DNA"/>
</dbReference>
<dbReference type="RefSeq" id="WP_058351642.1">
    <property type="nucleotide sequence ID" value="NZ_CABMMD010000043.1"/>
</dbReference>
<dbReference type="Proteomes" id="UP000054874">
    <property type="component" value="Unassembled WGS sequence"/>
</dbReference>
<reference evidence="2 3" key="1">
    <citation type="submission" date="2015-11" db="EMBL/GenBank/DDBJ databases">
        <title>Butyribacter intestini gen. nov., sp. nov., a butyric acid-producing bacterium of the family Lachnospiraceae isolated from the human faeces.</title>
        <authorList>
            <person name="Zou Y."/>
            <person name="Xue W."/>
            <person name="Luo G."/>
            <person name="Lv M."/>
        </authorList>
    </citation>
    <scope>NUCLEOTIDE SEQUENCE [LARGE SCALE GENOMIC DNA]</scope>
    <source>
        <strain evidence="2 3">ACET-33324</strain>
    </source>
</reference>
<organism evidence="2 3">
    <name type="scientific">Acetivibrio ethanolgignens</name>
    <dbReference type="NCBI Taxonomy" id="290052"/>
    <lineage>
        <taxon>Bacteria</taxon>
        <taxon>Bacillati</taxon>
        <taxon>Bacillota</taxon>
        <taxon>Clostridia</taxon>
        <taxon>Eubacteriales</taxon>
        <taxon>Oscillospiraceae</taxon>
        <taxon>Acetivibrio</taxon>
    </lineage>
</organism>
<sequence length="196" mass="22565">MYNGENKIANEKKTIHLFFNINTNNSFFIKIIPGNIKCSSLRDVILFVAKFLSGFKEKLEESIRKLEQKGVDFSDDKKVIVNIDGLTAEVKWEDIHIQKDKGIFSFSITIELNNLDSFLRLIANRVENKVVSECINIAINNSPQDEKFCLLDSIIGWMNRFDIISSIAMYLLCSNSRVKKQIDKHDIRIEDVSVIM</sequence>
<dbReference type="STRING" id="290052.ASU35_17425"/>
<evidence type="ECO:0000313" key="2">
    <source>
        <dbReference type="EMBL" id="KSV60133.1"/>
    </source>
</evidence>
<keyword evidence="3" id="KW-1185">Reference proteome</keyword>
<protein>
    <submittedName>
        <fullName evidence="2">Uncharacterized protein</fullName>
    </submittedName>
</protein>